<comment type="subcellular location">
    <subcellularLocation>
        <location evidence="1">Membrane</location>
        <topology evidence="1">Multi-pass membrane protein</topology>
    </subcellularLocation>
</comment>
<evidence type="ECO:0000256" key="2">
    <source>
        <dbReference type="ARBA" id="ARBA00010666"/>
    </source>
</evidence>
<feature type="domain" description="Cas1p 10 TM acyl transferase" evidence="9">
    <location>
        <begin position="321"/>
        <end position="815"/>
    </location>
</feature>
<proteinExistence type="inferred from homology"/>
<feature type="transmembrane region" description="Helical" evidence="8">
    <location>
        <begin position="647"/>
        <end position="666"/>
    </location>
</feature>
<dbReference type="InterPro" id="IPR012419">
    <property type="entry name" value="Cas1_AcylTrans_dom"/>
</dbReference>
<feature type="transmembrane region" description="Helical" evidence="8">
    <location>
        <begin position="815"/>
        <end position="831"/>
    </location>
</feature>
<sequence length="832" mass="95385">MASVLLTMTHTDLPHTLPHTEPHTTSNKLQLPIIEELNLYVNSKLAKIIATGVMICFITYHGFLHAVDGGDSCQRLLSDGRFQGSLVWQPYGCMLHTYSNIDSRRCMRYVAFLKQENYILFIGDSRIRQLYLAMVKQIAVNHPKFPETKHEDLHYNDTNLHLNIEFLWQPLMDQNVVKILNQLKRKKSLPKLIVMGSATHSIKNTNGSALALEEYKKNLTGFSSVFHQIGNRTQLLWMLQDPVVPERLKHERLAITNDQLDLYNMAAMEVLYNTNVRIWSSSRLVAQGSIADFSDGIHAGEVAVKYDTQILMNLYCNDHLNFNDGTCCNSREAVTMTQIATFAALCSCPIIMIAVAVKQWFCVSHHINGSVTSPPSADRDSAQPLMMGNKGSKKKCDPSPQDFLMALGKLGLIMGYFFLCDRTSLFMKENKYFSQLNFWLPLGYVFALGLFFTEDTSQTRLLHRDMTDEWKGWMQLVILIYHMTGASQVLPIYMHIRVLVSAYLFLTGYGHFSYYWSGRDMGIVRYCQVMFRLNFLVVILCLVMNRPYQFYYFVPLVSFWYSVMHITLVLPPRITRPAHANSEASPFNYLYSIIKFVGLGGFITVLFLSEVFFEKIFVMRPWKALFVTTDDDIHEWWFRWQLDRYSLLYGMVFSLLYNGLAQYSLIDDKSGSNLMGGRLALLVSFVATIFIASYSTMTIICTNKPDCNEIHPYVVWVPILGFIVLRNMVGILRTRYSSFFAWFGRISLELFVCQYHIWLAADTHGVLVLIPSYPVANVLITSFIFICVCHEIHHITNIITPFVVPNDSLKAVRNLSVFVFLLMAIGVHDGVF</sequence>
<gene>
    <name evidence="10" type="primary">Casd1-L1</name>
    <name evidence="10" type="ORF">Hamer_G006547</name>
</gene>
<dbReference type="PANTHER" id="PTHR13533">
    <property type="entry name" value="N-ACETYLNEURAMINATE 9-O-ACETYLTRANSFERASE"/>
    <property type="match status" value="1"/>
</dbReference>
<organism evidence="10 11">
    <name type="scientific">Homarus americanus</name>
    <name type="common">American lobster</name>
    <dbReference type="NCBI Taxonomy" id="6706"/>
    <lineage>
        <taxon>Eukaryota</taxon>
        <taxon>Metazoa</taxon>
        <taxon>Ecdysozoa</taxon>
        <taxon>Arthropoda</taxon>
        <taxon>Crustacea</taxon>
        <taxon>Multicrustacea</taxon>
        <taxon>Malacostraca</taxon>
        <taxon>Eumalacostraca</taxon>
        <taxon>Eucarida</taxon>
        <taxon>Decapoda</taxon>
        <taxon>Pleocyemata</taxon>
        <taxon>Astacidea</taxon>
        <taxon>Nephropoidea</taxon>
        <taxon>Nephropidae</taxon>
        <taxon>Homarus</taxon>
    </lineage>
</organism>
<dbReference type="GO" id="GO:0016020">
    <property type="term" value="C:membrane"/>
    <property type="evidence" value="ECO:0007669"/>
    <property type="project" value="UniProtKB-SubCell"/>
</dbReference>
<evidence type="ECO:0000256" key="3">
    <source>
        <dbReference type="ARBA" id="ARBA00022679"/>
    </source>
</evidence>
<evidence type="ECO:0000256" key="7">
    <source>
        <dbReference type="ARBA" id="ARBA00023180"/>
    </source>
</evidence>
<keyword evidence="4 8" id="KW-0812">Transmembrane</keyword>
<feature type="transmembrane region" description="Helical" evidence="8">
    <location>
        <begin position="590"/>
        <end position="613"/>
    </location>
</feature>
<feature type="transmembrane region" description="Helical" evidence="8">
    <location>
        <begin position="498"/>
        <end position="517"/>
    </location>
</feature>
<dbReference type="Proteomes" id="UP000747542">
    <property type="component" value="Unassembled WGS sequence"/>
</dbReference>
<evidence type="ECO:0000313" key="11">
    <source>
        <dbReference type="Proteomes" id="UP000747542"/>
    </source>
</evidence>
<comment type="caution">
    <text evidence="10">The sequence shown here is derived from an EMBL/GenBank/DDBJ whole genome shotgun (WGS) entry which is preliminary data.</text>
</comment>
<accession>A0A8J5JFW1</accession>
<evidence type="ECO:0000256" key="5">
    <source>
        <dbReference type="ARBA" id="ARBA00022989"/>
    </source>
</evidence>
<dbReference type="PANTHER" id="PTHR13533:SF1">
    <property type="entry name" value="N-ACETYLNEURAMINATE 9-O-ACETYLTRANSFERASE"/>
    <property type="match status" value="1"/>
</dbReference>
<feature type="transmembrane region" description="Helical" evidence="8">
    <location>
        <begin position="550"/>
        <end position="570"/>
    </location>
</feature>
<name>A0A8J5JFW1_HOMAM</name>
<evidence type="ECO:0000256" key="4">
    <source>
        <dbReference type="ARBA" id="ARBA00022692"/>
    </source>
</evidence>
<feature type="transmembrane region" description="Helical" evidence="8">
    <location>
        <begin position="403"/>
        <end position="420"/>
    </location>
</feature>
<dbReference type="GO" id="GO:0005975">
    <property type="term" value="P:carbohydrate metabolic process"/>
    <property type="evidence" value="ECO:0007669"/>
    <property type="project" value="UniProtKB-ARBA"/>
</dbReference>
<keyword evidence="5 8" id="KW-1133">Transmembrane helix</keyword>
<protein>
    <submittedName>
        <fullName evidence="10">N-acetylneuraminate 9-O-acetyltransferase-like 1</fullName>
    </submittedName>
</protein>
<feature type="transmembrane region" description="Helical" evidence="8">
    <location>
        <begin position="678"/>
        <end position="701"/>
    </location>
</feature>
<evidence type="ECO:0000259" key="9">
    <source>
        <dbReference type="Pfam" id="PF07779"/>
    </source>
</evidence>
<evidence type="ECO:0000256" key="8">
    <source>
        <dbReference type="SAM" id="Phobius"/>
    </source>
</evidence>
<dbReference type="Pfam" id="PF07779">
    <property type="entry name" value="Cas1_AcylT"/>
    <property type="match status" value="1"/>
</dbReference>
<keyword evidence="3" id="KW-0808">Transferase</keyword>
<comment type="similarity">
    <text evidence="2">Belongs to the PC-esterase family. CASD1 subfamily.</text>
</comment>
<feature type="transmembrane region" description="Helical" evidence="8">
    <location>
        <begin position="713"/>
        <end position="733"/>
    </location>
</feature>
<feature type="transmembrane region" description="Helical" evidence="8">
    <location>
        <begin position="523"/>
        <end position="543"/>
    </location>
</feature>
<dbReference type="OrthoDB" id="1932925at2759"/>
<dbReference type="AlphaFoldDB" id="A0A8J5JFW1"/>
<evidence type="ECO:0000256" key="1">
    <source>
        <dbReference type="ARBA" id="ARBA00004141"/>
    </source>
</evidence>
<feature type="transmembrane region" description="Helical" evidence="8">
    <location>
        <begin position="472"/>
        <end position="491"/>
    </location>
</feature>
<reference evidence="10" key="1">
    <citation type="journal article" date="2021" name="Sci. Adv.">
        <title>The American lobster genome reveals insights on longevity, neural, and immune adaptations.</title>
        <authorList>
            <person name="Polinski J.M."/>
            <person name="Zimin A.V."/>
            <person name="Clark K.F."/>
            <person name="Kohn A.B."/>
            <person name="Sadowski N."/>
            <person name="Timp W."/>
            <person name="Ptitsyn A."/>
            <person name="Khanna P."/>
            <person name="Romanova D.Y."/>
            <person name="Williams P."/>
            <person name="Greenwood S.J."/>
            <person name="Moroz L.L."/>
            <person name="Walt D.R."/>
            <person name="Bodnar A.G."/>
        </authorList>
    </citation>
    <scope>NUCLEOTIDE SEQUENCE</scope>
    <source>
        <strain evidence="10">GMGI-L3</strain>
    </source>
</reference>
<dbReference type="EMBL" id="JAHLQT010039062">
    <property type="protein sequence ID" value="KAG7156571.1"/>
    <property type="molecule type" value="Genomic_DNA"/>
</dbReference>
<feature type="transmembrane region" description="Helical" evidence="8">
    <location>
        <begin position="773"/>
        <end position="795"/>
    </location>
</feature>
<dbReference type="GO" id="GO:0016740">
    <property type="term" value="F:transferase activity"/>
    <property type="evidence" value="ECO:0007669"/>
    <property type="project" value="UniProtKB-KW"/>
</dbReference>
<feature type="transmembrane region" description="Helical" evidence="8">
    <location>
        <begin position="432"/>
        <end position="452"/>
    </location>
</feature>
<keyword evidence="7" id="KW-0325">Glycoprotein</keyword>
<dbReference type="GO" id="GO:0005794">
    <property type="term" value="C:Golgi apparatus"/>
    <property type="evidence" value="ECO:0007669"/>
    <property type="project" value="UniProtKB-ARBA"/>
</dbReference>
<keyword evidence="11" id="KW-1185">Reference proteome</keyword>
<evidence type="ECO:0000313" key="10">
    <source>
        <dbReference type="EMBL" id="KAG7156571.1"/>
    </source>
</evidence>
<evidence type="ECO:0000256" key="6">
    <source>
        <dbReference type="ARBA" id="ARBA00023136"/>
    </source>
</evidence>
<keyword evidence="6 8" id="KW-0472">Membrane</keyword>